<protein>
    <submittedName>
        <fullName evidence="3">BZIP domain-containing protein</fullName>
    </submittedName>
</protein>
<keyword evidence="2" id="KW-1185">Reference proteome</keyword>
<feature type="compositionally biased region" description="Basic and acidic residues" evidence="1">
    <location>
        <begin position="95"/>
        <end position="104"/>
    </location>
</feature>
<name>A0A1I7T358_9PELO</name>
<evidence type="ECO:0000313" key="3">
    <source>
        <dbReference type="WBParaSite" id="Csp11.Scaffold487.g1976.t1"/>
    </source>
</evidence>
<evidence type="ECO:0000256" key="1">
    <source>
        <dbReference type="SAM" id="MobiDB-lite"/>
    </source>
</evidence>
<dbReference type="AlphaFoldDB" id="A0A1I7T358"/>
<evidence type="ECO:0000313" key="2">
    <source>
        <dbReference type="Proteomes" id="UP000095282"/>
    </source>
</evidence>
<reference evidence="3" key="1">
    <citation type="submission" date="2016-11" db="UniProtKB">
        <authorList>
            <consortium name="WormBaseParasite"/>
        </authorList>
    </citation>
    <scope>IDENTIFICATION</scope>
</reference>
<sequence>MSSSNPSGRLGIIRTPIGSERKANGVQSQHGGSTFALPQGDLTVNFESFNQLLPRESKVISSRGRASPRTEGDEEILREQVKLKQSEDYRDYLSKEKEKRENEVNHGAGLTDENSITTAHVERTSFRQRRNREGKAKKHSKEEVELQRQKRSLV</sequence>
<feature type="compositionally biased region" description="Basic residues" evidence="1">
    <location>
        <begin position="126"/>
        <end position="139"/>
    </location>
</feature>
<dbReference type="Proteomes" id="UP000095282">
    <property type="component" value="Unplaced"/>
</dbReference>
<feature type="region of interest" description="Disordered" evidence="1">
    <location>
        <begin position="1"/>
        <end position="40"/>
    </location>
</feature>
<dbReference type="WBParaSite" id="Csp11.Scaffold487.g1976.t1">
    <property type="protein sequence ID" value="Csp11.Scaffold487.g1976.t1"/>
    <property type="gene ID" value="Csp11.Scaffold487.g1976"/>
</dbReference>
<feature type="compositionally biased region" description="Basic and acidic residues" evidence="1">
    <location>
        <begin position="68"/>
        <end position="80"/>
    </location>
</feature>
<proteinExistence type="predicted"/>
<feature type="region of interest" description="Disordered" evidence="1">
    <location>
        <begin position="95"/>
        <end position="154"/>
    </location>
</feature>
<organism evidence="2 3">
    <name type="scientific">Caenorhabditis tropicalis</name>
    <dbReference type="NCBI Taxonomy" id="1561998"/>
    <lineage>
        <taxon>Eukaryota</taxon>
        <taxon>Metazoa</taxon>
        <taxon>Ecdysozoa</taxon>
        <taxon>Nematoda</taxon>
        <taxon>Chromadorea</taxon>
        <taxon>Rhabditida</taxon>
        <taxon>Rhabditina</taxon>
        <taxon>Rhabditomorpha</taxon>
        <taxon>Rhabditoidea</taxon>
        <taxon>Rhabditidae</taxon>
        <taxon>Peloderinae</taxon>
        <taxon>Caenorhabditis</taxon>
    </lineage>
</organism>
<feature type="region of interest" description="Disordered" evidence="1">
    <location>
        <begin position="57"/>
        <end position="80"/>
    </location>
</feature>
<accession>A0A1I7T358</accession>